<gene>
    <name evidence="2" type="ORF">D7S89_17820</name>
</gene>
<dbReference type="EMBL" id="RBZV01000007">
    <property type="protein sequence ID" value="RKP46476.1"/>
    <property type="molecule type" value="Genomic_DNA"/>
</dbReference>
<dbReference type="PANTHER" id="PTHR33498">
    <property type="entry name" value="TRANSPOSASE FOR INSERTION SEQUENCE ELEMENT IS1557"/>
    <property type="match status" value="1"/>
</dbReference>
<dbReference type="InterPro" id="IPR047951">
    <property type="entry name" value="Transpos_ISL3"/>
</dbReference>
<protein>
    <submittedName>
        <fullName evidence="2">Transposase</fullName>
    </submittedName>
</protein>
<evidence type="ECO:0000313" key="3">
    <source>
        <dbReference type="Proteomes" id="UP000280434"/>
    </source>
</evidence>
<evidence type="ECO:0000313" key="2">
    <source>
        <dbReference type="EMBL" id="RKP46476.1"/>
    </source>
</evidence>
<dbReference type="PANTHER" id="PTHR33498:SF1">
    <property type="entry name" value="TRANSPOSASE FOR INSERTION SEQUENCE ELEMENT IS1557"/>
    <property type="match status" value="1"/>
</dbReference>
<accession>A0A494XDE1</accession>
<dbReference type="Proteomes" id="UP000280434">
    <property type="component" value="Unassembled WGS sequence"/>
</dbReference>
<sequence length="144" mass="16259">MRAVVPRAIPSTRRACSWLLGRAMAALTDGDKRHVERLVQQLAERNPQIATIRRLSVEFVDIVKHRAHNALASWLRQAQASGVPEMLRFATGISHDYDAVHAALLTPYSNGIVEGHVNRLKFLKRQMNGRAGFQLLRTRVLNRC</sequence>
<keyword evidence="3" id="KW-1185">Reference proteome</keyword>
<organism evidence="2 3">
    <name type="scientific">Trinickia fusca</name>
    <dbReference type="NCBI Taxonomy" id="2419777"/>
    <lineage>
        <taxon>Bacteria</taxon>
        <taxon>Pseudomonadati</taxon>
        <taxon>Pseudomonadota</taxon>
        <taxon>Betaproteobacteria</taxon>
        <taxon>Burkholderiales</taxon>
        <taxon>Burkholderiaceae</taxon>
        <taxon>Trinickia</taxon>
    </lineage>
</organism>
<dbReference type="AlphaFoldDB" id="A0A494XDE1"/>
<reference evidence="2 3" key="1">
    <citation type="submission" date="2018-10" db="EMBL/GenBank/DDBJ databases">
        <title>Paraburkholderia sp. 7MK8-2, isolated from soil.</title>
        <authorList>
            <person name="Gao Z.-H."/>
            <person name="Qiu L.-H."/>
        </authorList>
    </citation>
    <scope>NUCLEOTIDE SEQUENCE [LARGE SCALE GENOMIC DNA]</scope>
    <source>
        <strain evidence="2 3">7MK8-2</strain>
    </source>
</reference>
<dbReference type="RefSeq" id="WP_121279348.1">
    <property type="nucleotide sequence ID" value="NZ_RBZV01000007.1"/>
</dbReference>
<proteinExistence type="predicted"/>
<name>A0A494XDE1_9BURK</name>
<comment type="caution">
    <text evidence="2">The sequence shown here is derived from an EMBL/GenBank/DDBJ whole genome shotgun (WGS) entry which is preliminary data.</text>
</comment>
<dbReference type="InterPro" id="IPR002560">
    <property type="entry name" value="Transposase_DDE"/>
</dbReference>
<dbReference type="Pfam" id="PF01610">
    <property type="entry name" value="DDE_Tnp_ISL3"/>
    <property type="match status" value="1"/>
</dbReference>
<evidence type="ECO:0000259" key="1">
    <source>
        <dbReference type="Pfam" id="PF01610"/>
    </source>
</evidence>
<feature type="domain" description="Transposase IS204/IS1001/IS1096/IS1165 DDE" evidence="1">
    <location>
        <begin position="18"/>
        <end position="140"/>
    </location>
</feature>